<protein>
    <submittedName>
        <fullName evidence="9">Putative ADP-ribosylation factor GTPase-activating protein AGD13</fullName>
    </submittedName>
</protein>
<dbReference type="PROSITE" id="PS50115">
    <property type="entry name" value="ARFGAP"/>
    <property type="match status" value="1"/>
</dbReference>
<dbReference type="AlphaFoldDB" id="A0A3S4NUJ9"/>
<proteinExistence type="predicted"/>
<evidence type="ECO:0000256" key="2">
    <source>
        <dbReference type="ARBA" id="ARBA00022723"/>
    </source>
</evidence>
<evidence type="ECO:0000259" key="8">
    <source>
        <dbReference type="PROSITE" id="PS50115"/>
    </source>
</evidence>
<dbReference type="SUPFAM" id="SSF57863">
    <property type="entry name" value="ArfGap/RecO-like zinc finger"/>
    <property type="match status" value="1"/>
</dbReference>
<dbReference type="PANTHER" id="PTHR46220:SF1">
    <property type="entry name" value="ADP-RIBOSYLATION FACTOR GTPASE-ACTIVATING PROTEIN AGD12"/>
    <property type="match status" value="1"/>
</dbReference>
<dbReference type="Pfam" id="PF01412">
    <property type="entry name" value="ArfGap"/>
    <property type="match status" value="1"/>
</dbReference>
<keyword evidence="4" id="KW-0862">Zinc</keyword>
<dbReference type="FunFam" id="2.60.40.150:FF:000190">
    <property type="entry name" value="ADP-ribosylation factor GTPase-activating protein AGD12"/>
    <property type="match status" value="1"/>
</dbReference>
<dbReference type="InterPro" id="IPR000008">
    <property type="entry name" value="C2_dom"/>
</dbReference>
<sequence length="418" mass="46614">MWWTHQFNGPDCHHFGELHQFVLPRHTLLPSPLFLVANLSRPKITTPKWKGQKRALPPCLILNGTLQPLPPLSPSLSAEISFDISQSQIQSFLFEFDVSGNLRRLKEFLHKSDNRTCADCGASDPKWASANIGVFICLKCCGVHRSLGTHISKVLSVTLDEWSDEEIDNMIEVGGNSSANAIYEAHLEGSVKPSPDSSHEERMHFIRSKYELQEFLKPSLRIVSLSSAGNSIYSSDSGNNLNSFRVSNKSKSEQVAMVEFIGILKVKVIEGRNLAVRDFLSSDPYVVVSIGQQKAQTTVMKSNLNPVWKEDLMLSVPQNYGALKLQVFDHDTFSADDIMGEAEVDIQPLVTAATAFVDVSMFGNMQIGKWLKTSDNALIRDSIINIIDGMVKQEVSLKLQNVESGELEIELEWLPLEQ</sequence>
<dbReference type="GO" id="GO:0008270">
    <property type="term" value="F:zinc ion binding"/>
    <property type="evidence" value="ECO:0007669"/>
    <property type="project" value="UniProtKB-KW"/>
</dbReference>
<feature type="domain" description="Arf-GAP" evidence="8">
    <location>
        <begin position="99"/>
        <end position="215"/>
    </location>
</feature>
<name>A0A3S4NUJ9_9MAGN</name>
<comment type="caution">
    <text evidence="9">The sequence shown here is derived from an EMBL/GenBank/DDBJ whole genome shotgun (WGS) entry which is preliminary data.</text>
</comment>
<evidence type="ECO:0000256" key="6">
    <source>
        <dbReference type="PROSITE-ProRule" id="PRU00288"/>
    </source>
</evidence>
<dbReference type="OrthoDB" id="10266696at2759"/>
<keyword evidence="2" id="KW-0479">Metal-binding</keyword>
<keyword evidence="10" id="KW-1185">Reference proteome</keyword>
<dbReference type="InterPro" id="IPR035892">
    <property type="entry name" value="C2_domain_sf"/>
</dbReference>
<evidence type="ECO:0000256" key="1">
    <source>
        <dbReference type="ARBA" id="ARBA00022468"/>
    </source>
</evidence>
<keyword evidence="1" id="KW-0343">GTPase activation</keyword>
<dbReference type="InterPro" id="IPR001164">
    <property type="entry name" value="ArfGAP_dom"/>
</dbReference>
<dbReference type="SUPFAM" id="SSF49562">
    <property type="entry name" value="C2 domain (Calcium/lipid-binding domain, CaLB)"/>
    <property type="match status" value="1"/>
</dbReference>
<dbReference type="GO" id="GO:0005096">
    <property type="term" value="F:GTPase activator activity"/>
    <property type="evidence" value="ECO:0007669"/>
    <property type="project" value="UniProtKB-KW"/>
</dbReference>
<dbReference type="PRINTS" id="PR00405">
    <property type="entry name" value="REVINTRACTNG"/>
</dbReference>
<feature type="domain" description="C2" evidence="7">
    <location>
        <begin position="245"/>
        <end position="361"/>
    </location>
</feature>
<gene>
    <name evidence="9" type="ORF">CKAN_01054300</name>
</gene>
<dbReference type="InterPro" id="IPR037278">
    <property type="entry name" value="ARFGAP/RecO"/>
</dbReference>
<dbReference type="CDD" id="cd04038">
    <property type="entry name" value="C2_ArfGAP"/>
    <property type="match status" value="1"/>
</dbReference>
<dbReference type="Gene3D" id="2.60.40.150">
    <property type="entry name" value="C2 domain"/>
    <property type="match status" value="1"/>
</dbReference>
<dbReference type="STRING" id="337451.A0A3S4NUJ9"/>
<organism evidence="9 10">
    <name type="scientific">Cinnamomum micranthum f. kanehirae</name>
    <dbReference type="NCBI Taxonomy" id="337451"/>
    <lineage>
        <taxon>Eukaryota</taxon>
        <taxon>Viridiplantae</taxon>
        <taxon>Streptophyta</taxon>
        <taxon>Embryophyta</taxon>
        <taxon>Tracheophyta</taxon>
        <taxon>Spermatophyta</taxon>
        <taxon>Magnoliopsida</taxon>
        <taxon>Magnoliidae</taxon>
        <taxon>Laurales</taxon>
        <taxon>Lauraceae</taxon>
        <taxon>Cinnamomum</taxon>
    </lineage>
</organism>
<evidence type="ECO:0000256" key="5">
    <source>
        <dbReference type="ARBA" id="ARBA00022837"/>
    </source>
</evidence>
<accession>A0A3S4NUJ9</accession>
<evidence type="ECO:0000313" key="9">
    <source>
        <dbReference type="EMBL" id="RWR81840.1"/>
    </source>
</evidence>
<keyword evidence="5" id="KW-0106">Calcium</keyword>
<dbReference type="CDD" id="cd08204">
    <property type="entry name" value="ArfGap"/>
    <property type="match status" value="1"/>
</dbReference>
<dbReference type="GO" id="GO:0005543">
    <property type="term" value="F:phospholipid binding"/>
    <property type="evidence" value="ECO:0007669"/>
    <property type="project" value="InterPro"/>
</dbReference>
<dbReference type="FunFam" id="1.10.220.150:FF:000009">
    <property type="entry name" value="stromal membrane-associated protein 1 isoform X1"/>
    <property type="match status" value="1"/>
</dbReference>
<dbReference type="SMART" id="SM00239">
    <property type="entry name" value="C2"/>
    <property type="match status" value="1"/>
</dbReference>
<evidence type="ECO:0000313" key="10">
    <source>
        <dbReference type="Proteomes" id="UP000283530"/>
    </source>
</evidence>
<reference evidence="9 10" key="1">
    <citation type="journal article" date="2019" name="Nat. Plants">
        <title>Stout camphor tree genome fills gaps in understanding of flowering plant genome evolution.</title>
        <authorList>
            <person name="Chaw S.M."/>
            <person name="Liu Y.C."/>
            <person name="Wu Y.W."/>
            <person name="Wang H.Y."/>
            <person name="Lin C.I."/>
            <person name="Wu C.S."/>
            <person name="Ke H.M."/>
            <person name="Chang L.Y."/>
            <person name="Hsu C.Y."/>
            <person name="Yang H.T."/>
            <person name="Sudianto E."/>
            <person name="Hsu M.H."/>
            <person name="Wu K.P."/>
            <person name="Wang L.N."/>
            <person name="Leebens-Mack J.H."/>
            <person name="Tsai I.J."/>
        </authorList>
    </citation>
    <scope>NUCLEOTIDE SEQUENCE [LARGE SCALE GENOMIC DNA]</scope>
    <source>
        <strain evidence="10">cv. Chaw 1501</strain>
        <tissue evidence="9">Young leaves</tissue>
    </source>
</reference>
<dbReference type="PANTHER" id="PTHR46220">
    <property type="entry name" value="ADP-RIBOSYLATION FACTOR GTPASE-ACTIVATING PROTEIN AGD12"/>
    <property type="match status" value="1"/>
</dbReference>
<dbReference type="InterPro" id="IPR038508">
    <property type="entry name" value="ArfGAP_dom_sf"/>
</dbReference>
<dbReference type="EMBL" id="QPKB01000004">
    <property type="protein sequence ID" value="RWR81840.1"/>
    <property type="molecule type" value="Genomic_DNA"/>
</dbReference>
<dbReference type="Pfam" id="PF00168">
    <property type="entry name" value="C2"/>
    <property type="match status" value="1"/>
</dbReference>
<keyword evidence="3 6" id="KW-0863">Zinc-finger</keyword>
<dbReference type="InterPro" id="IPR044518">
    <property type="entry name" value="ARF_GAP_AGD11/12/13"/>
</dbReference>
<dbReference type="Proteomes" id="UP000283530">
    <property type="component" value="Unassembled WGS sequence"/>
</dbReference>
<evidence type="ECO:0000256" key="4">
    <source>
        <dbReference type="ARBA" id="ARBA00022833"/>
    </source>
</evidence>
<dbReference type="Gene3D" id="1.10.220.150">
    <property type="entry name" value="Arf GTPase activating protein"/>
    <property type="match status" value="1"/>
</dbReference>
<dbReference type="PROSITE" id="PS50004">
    <property type="entry name" value="C2"/>
    <property type="match status" value="1"/>
</dbReference>
<evidence type="ECO:0000259" key="7">
    <source>
        <dbReference type="PROSITE" id="PS50004"/>
    </source>
</evidence>
<evidence type="ECO:0000256" key="3">
    <source>
        <dbReference type="ARBA" id="ARBA00022771"/>
    </source>
</evidence>
<dbReference type="SMART" id="SM00105">
    <property type="entry name" value="ArfGap"/>
    <property type="match status" value="1"/>
</dbReference>